<keyword evidence="4" id="KW-1185">Reference proteome</keyword>
<dbReference type="Proteomes" id="UP001551176">
    <property type="component" value="Unassembled WGS sequence"/>
</dbReference>
<sequence>MRRDRAADAADGHPVLRLRERSGQRDLEACVGVLAAVHKSDGYPVNWPAEPGGWLEGVDAFGAWVAELDGRVVGHVGLSRPGAGDAAPVLWGERAGVEGADATAVVSRLFVAPDARGHGIGALLMGRAVREARARGLHPVLDVVSTDASAAALYERMGWQLLAVVEQEWEPGQRVALHCYAAPAE</sequence>
<reference evidence="3 4" key="1">
    <citation type="submission" date="2024-06" db="EMBL/GenBank/DDBJ databases">
        <title>The Natural Products Discovery Center: Release of the First 8490 Sequenced Strains for Exploring Actinobacteria Biosynthetic Diversity.</title>
        <authorList>
            <person name="Kalkreuter E."/>
            <person name="Kautsar S.A."/>
            <person name="Yang D."/>
            <person name="Bader C.D."/>
            <person name="Teijaro C.N."/>
            <person name="Fluegel L."/>
            <person name="Davis C.M."/>
            <person name="Simpson J.R."/>
            <person name="Lauterbach L."/>
            <person name="Steele A.D."/>
            <person name="Gui C."/>
            <person name="Meng S."/>
            <person name="Li G."/>
            <person name="Viehrig K."/>
            <person name="Ye F."/>
            <person name="Su P."/>
            <person name="Kiefer A.F."/>
            <person name="Nichols A."/>
            <person name="Cepeda A.J."/>
            <person name="Yan W."/>
            <person name="Fan B."/>
            <person name="Jiang Y."/>
            <person name="Adhikari A."/>
            <person name="Zheng C.-J."/>
            <person name="Schuster L."/>
            <person name="Cowan T.M."/>
            <person name="Smanski M.J."/>
            <person name="Chevrette M.G."/>
            <person name="De Carvalho L.P.S."/>
            <person name="Shen B."/>
        </authorList>
    </citation>
    <scope>NUCLEOTIDE SEQUENCE [LARGE SCALE GENOMIC DNA]</scope>
    <source>
        <strain evidence="3 4">NPDC046838</strain>
    </source>
</reference>
<dbReference type="PANTHER" id="PTHR13947">
    <property type="entry name" value="GNAT FAMILY N-ACETYLTRANSFERASE"/>
    <property type="match status" value="1"/>
</dbReference>
<dbReference type="CDD" id="cd04301">
    <property type="entry name" value="NAT_SF"/>
    <property type="match status" value="1"/>
</dbReference>
<dbReference type="PROSITE" id="PS51186">
    <property type="entry name" value="GNAT"/>
    <property type="match status" value="1"/>
</dbReference>
<evidence type="ECO:0000313" key="3">
    <source>
        <dbReference type="EMBL" id="MEU6826319.1"/>
    </source>
</evidence>
<proteinExistence type="predicted"/>
<name>A0ABV3BZ79_9ACTN</name>
<dbReference type="InterPro" id="IPR050769">
    <property type="entry name" value="NAT_camello-type"/>
</dbReference>
<dbReference type="InterPro" id="IPR000182">
    <property type="entry name" value="GNAT_dom"/>
</dbReference>
<feature type="domain" description="N-acetyltransferase" evidence="2">
    <location>
        <begin position="16"/>
        <end position="182"/>
    </location>
</feature>
<gene>
    <name evidence="3" type="ORF">ABZ921_37380</name>
</gene>
<dbReference type="PANTHER" id="PTHR13947:SF37">
    <property type="entry name" value="LD18367P"/>
    <property type="match status" value="1"/>
</dbReference>
<evidence type="ECO:0000313" key="4">
    <source>
        <dbReference type="Proteomes" id="UP001551176"/>
    </source>
</evidence>
<dbReference type="Gene3D" id="3.40.630.30">
    <property type="match status" value="1"/>
</dbReference>
<dbReference type="InterPro" id="IPR016181">
    <property type="entry name" value="Acyl_CoA_acyltransferase"/>
</dbReference>
<evidence type="ECO:0000256" key="1">
    <source>
        <dbReference type="ARBA" id="ARBA00022679"/>
    </source>
</evidence>
<keyword evidence="1" id="KW-0808">Transferase</keyword>
<evidence type="ECO:0000259" key="2">
    <source>
        <dbReference type="PROSITE" id="PS51186"/>
    </source>
</evidence>
<dbReference type="Pfam" id="PF00583">
    <property type="entry name" value="Acetyltransf_1"/>
    <property type="match status" value="1"/>
</dbReference>
<comment type="caution">
    <text evidence="3">The sequence shown here is derived from an EMBL/GenBank/DDBJ whole genome shotgun (WGS) entry which is preliminary data.</text>
</comment>
<dbReference type="RefSeq" id="WP_359357422.1">
    <property type="nucleotide sequence ID" value="NZ_JBEYXV010000026.1"/>
</dbReference>
<accession>A0ABV3BZ79</accession>
<protein>
    <submittedName>
        <fullName evidence="3">GNAT family N-acetyltransferase</fullName>
    </submittedName>
</protein>
<organism evidence="3 4">
    <name type="scientific">Streptomyces atriruber</name>
    <dbReference type="NCBI Taxonomy" id="545121"/>
    <lineage>
        <taxon>Bacteria</taxon>
        <taxon>Bacillati</taxon>
        <taxon>Actinomycetota</taxon>
        <taxon>Actinomycetes</taxon>
        <taxon>Kitasatosporales</taxon>
        <taxon>Streptomycetaceae</taxon>
        <taxon>Streptomyces</taxon>
    </lineage>
</organism>
<dbReference type="EMBL" id="JBEYXV010000026">
    <property type="protein sequence ID" value="MEU6826319.1"/>
    <property type="molecule type" value="Genomic_DNA"/>
</dbReference>
<dbReference type="SUPFAM" id="SSF55729">
    <property type="entry name" value="Acyl-CoA N-acyltransferases (Nat)"/>
    <property type="match status" value="1"/>
</dbReference>